<reference evidence="2 3" key="1">
    <citation type="submission" date="2016-10" db="EMBL/GenBank/DDBJ databases">
        <title>Genome sequence of the basidiomycete white-rot fungus Trametes pubescens.</title>
        <authorList>
            <person name="Makela M.R."/>
            <person name="Granchi Z."/>
            <person name="Peng M."/>
            <person name="De Vries R.P."/>
            <person name="Grigoriev I."/>
            <person name="Riley R."/>
            <person name="Hilden K."/>
        </authorList>
    </citation>
    <scope>NUCLEOTIDE SEQUENCE [LARGE SCALE GENOMIC DNA]</scope>
    <source>
        <strain evidence="2 3">FBCC735</strain>
    </source>
</reference>
<evidence type="ECO:0000259" key="1">
    <source>
        <dbReference type="Pfam" id="PF00135"/>
    </source>
</evidence>
<dbReference type="Gene3D" id="3.40.50.1820">
    <property type="entry name" value="alpha/beta hydrolase"/>
    <property type="match status" value="1"/>
</dbReference>
<comment type="caution">
    <text evidence="2">The sequence shown here is derived from an EMBL/GenBank/DDBJ whole genome shotgun (WGS) entry which is preliminary data.</text>
</comment>
<proteinExistence type="predicted"/>
<dbReference type="InterPro" id="IPR050309">
    <property type="entry name" value="Type-B_Carboxylest/Lipase"/>
</dbReference>
<feature type="domain" description="Carboxylesterase type B" evidence="1">
    <location>
        <begin position="1"/>
        <end position="198"/>
    </location>
</feature>
<dbReference type="Proteomes" id="UP000184267">
    <property type="component" value="Unassembled WGS sequence"/>
</dbReference>
<dbReference type="EMBL" id="MNAD01001539">
    <property type="protein sequence ID" value="OJT04456.1"/>
    <property type="molecule type" value="Genomic_DNA"/>
</dbReference>
<evidence type="ECO:0000313" key="3">
    <source>
        <dbReference type="Proteomes" id="UP000184267"/>
    </source>
</evidence>
<dbReference type="Pfam" id="PF00135">
    <property type="entry name" value="COesterase"/>
    <property type="match status" value="1"/>
</dbReference>
<dbReference type="InterPro" id="IPR002018">
    <property type="entry name" value="CarbesteraseB"/>
</dbReference>
<dbReference type="AlphaFoldDB" id="A0A1M2VA74"/>
<gene>
    <name evidence="2" type="ORF">TRAPUB_4726</name>
</gene>
<accession>A0A1M2VA74</accession>
<dbReference type="OrthoDB" id="408631at2759"/>
<sequence>MPERPSLRIASGNFLHVPILAGTNNNEGTVFSGSVRGLNVPAVQENATFDTFIKNLLIDPTTVTQDVLDTINSLYPLNDPSLGAPFNTGDSLFDRAEAWYTDNMYLAARRLLFNKAAPLQPLFAFAFREFIPGNDPSLGVFHGSELELLFGHFPAVEQAFAKQMADFYVNFINDLNPGAPWPQFTLQTKQVLQLMRDNITAIPDDFNLQKTTFLDSTHVLGEFQK</sequence>
<organism evidence="2 3">
    <name type="scientific">Trametes pubescens</name>
    <name type="common">White-rot fungus</name>
    <dbReference type="NCBI Taxonomy" id="154538"/>
    <lineage>
        <taxon>Eukaryota</taxon>
        <taxon>Fungi</taxon>
        <taxon>Dikarya</taxon>
        <taxon>Basidiomycota</taxon>
        <taxon>Agaricomycotina</taxon>
        <taxon>Agaricomycetes</taxon>
        <taxon>Polyporales</taxon>
        <taxon>Polyporaceae</taxon>
        <taxon>Trametes</taxon>
    </lineage>
</organism>
<keyword evidence="3" id="KW-1185">Reference proteome</keyword>
<dbReference type="OMA" id="PELDCAM"/>
<dbReference type="SUPFAM" id="SSF53474">
    <property type="entry name" value="alpha/beta-Hydrolases"/>
    <property type="match status" value="1"/>
</dbReference>
<dbReference type="InterPro" id="IPR029058">
    <property type="entry name" value="AB_hydrolase_fold"/>
</dbReference>
<name>A0A1M2VA74_TRAPU</name>
<dbReference type="PANTHER" id="PTHR11559">
    <property type="entry name" value="CARBOXYLESTERASE"/>
    <property type="match status" value="1"/>
</dbReference>
<evidence type="ECO:0000313" key="2">
    <source>
        <dbReference type="EMBL" id="OJT04456.1"/>
    </source>
</evidence>
<dbReference type="STRING" id="154538.A0A1M2VA74"/>
<protein>
    <recommendedName>
        <fullName evidence="1">Carboxylesterase type B domain-containing protein</fullName>
    </recommendedName>
</protein>